<dbReference type="GO" id="GO:0032870">
    <property type="term" value="P:cellular response to hormone stimulus"/>
    <property type="evidence" value="ECO:0007669"/>
    <property type="project" value="TreeGrafter"/>
</dbReference>
<evidence type="ECO:0000313" key="10">
    <source>
        <dbReference type="Proteomes" id="UP000218231"/>
    </source>
</evidence>
<dbReference type="GO" id="GO:0005886">
    <property type="term" value="C:plasma membrane"/>
    <property type="evidence" value="ECO:0007669"/>
    <property type="project" value="UniProtKB-SubCell"/>
</dbReference>
<feature type="domain" description="G-protein coupled receptors family 1 profile" evidence="8">
    <location>
        <begin position="46"/>
        <end position="426"/>
    </location>
</feature>
<feature type="transmembrane region" description="Helical" evidence="7">
    <location>
        <begin position="153"/>
        <end position="175"/>
    </location>
</feature>
<dbReference type="GO" id="GO:0042277">
    <property type="term" value="F:peptide binding"/>
    <property type="evidence" value="ECO:0007669"/>
    <property type="project" value="TreeGrafter"/>
</dbReference>
<evidence type="ECO:0000256" key="5">
    <source>
        <dbReference type="ARBA" id="ARBA00023136"/>
    </source>
</evidence>
<gene>
    <name evidence="9" type="ORF">WR25_22802</name>
</gene>
<proteinExistence type="predicted"/>
<keyword evidence="6" id="KW-0675">Receptor</keyword>
<dbReference type="OrthoDB" id="6435638at2759"/>
<dbReference type="PROSITE" id="PS50262">
    <property type="entry name" value="G_PROTEIN_RECEP_F1_2"/>
    <property type="match status" value="1"/>
</dbReference>
<evidence type="ECO:0000256" key="7">
    <source>
        <dbReference type="SAM" id="Phobius"/>
    </source>
</evidence>
<comment type="subcellular location">
    <subcellularLocation>
        <location evidence="1">Cell membrane</location>
        <topology evidence="1">Multi-pass membrane protein</topology>
    </subcellularLocation>
</comment>
<dbReference type="PRINTS" id="PR00237">
    <property type="entry name" value="GPCRRHODOPSN"/>
</dbReference>
<feature type="transmembrane region" description="Helical" evidence="7">
    <location>
        <begin position="107"/>
        <end position="132"/>
    </location>
</feature>
<evidence type="ECO:0000256" key="3">
    <source>
        <dbReference type="ARBA" id="ARBA00022692"/>
    </source>
</evidence>
<feature type="transmembrane region" description="Helical" evidence="7">
    <location>
        <begin position="370"/>
        <end position="390"/>
    </location>
</feature>
<keyword evidence="10" id="KW-1185">Reference proteome</keyword>
<dbReference type="PANTHER" id="PTHR24241:SF59">
    <property type="entry name" value="ADIPOKINETIC HORMONE RECEPTOR, ISOFORM C"/>
    <property type="match status" value="1"/>
</dbReference>
<dbReference type="EMBL" id="LIAE01010396">
    <property type="protein sequence ID" value="PAV61876.1"/>
    <property type="molecule type" value="Genomic_DNA"/>
</dbReference>
<dbReference type="AlphaFoldDB" id="A0A2A2JJG0"/>
<feature type="transmembrane region" description="Helical" evidence="7">
    <location>
        <begin position="72"/>
        <end position="95"/>
    </location>
</feature>
<feature type="transmembrane region" description="Helical" evidence="7">
    <location>
        <begin position="33"/>
        <end position="51"/>
    </location>
</feature>
<feature type="transmembrane region" description="Helical" evidence="7">
    <location>
        <begin position="235"/>
        <end position="255"/>
    </location>
</feature>
<dbReference type="InterPro" id="IPR017452">
    <property type="entry name" value="GPCR_Rhodpsn_7TM"/>
</dbReference>
<dbReference type="SUPFAM" id="SSF81321">
    <property type="entry name" value="Family A G protein-coupled receptor-like"/>
    <property type="match status" value="1"/>
</dbReference>
<organism evidence="9 10">
    <name type="scientific">Diploscapter pachys</name>
    <dbReference type="NCBI Taxonomy" id="2018661"/>
    <lineage>
        <taxon>Eukaryota</taxon>
        <taxon>Metazoa</taxon>
        <taxon>Ecdysozoa</taxon>
        <taxon>Nematoda</taxon>
        <taxon>Chromadorea</taxon>
        <taxon>Rhabditida</taxon>
        <taxon>Rhabditina</taxon>
        <taxon>Rhabditomorpha</taxon>
        <taxon>Rhabditoidea</taxon>
        <taxon>Rhabditidae</taxon>
        <taxon>Diploscapter</taxon>
    </lineage>
</organism>
<feature type="transmembrane region" description="Helical" evidence="7">
    <location>
        <begin position="410"/>
        <end position="429"/>
    </location>
</feature>
<dbReference type="Pfam" id="PF00001">
    <property type="entry name" value="7tm_1"/>
    <property type="match status" value="2"/>
</dbReference>
<accession>A0A2A2JJG0</accession>
<dbReference type="Gene3D" id="1.20.1070.10">
    <property type="entry name" value="Rhodopsin 7-helix transmembrane proteins"/>
    <property type="match status" value="1"/>
</dbReference>
<dbReference type="InterPro" id="IPR000276">
    <property type="entry name" value="GPCR_Rhodpsn"/>
</dbReference>
<evidence type="ECO:0000259" key="8">
    <source>
        <dbReference type="PROSITE" id="PS50262"/>
    </source>
</evidence>
<keyword evidence="3 7" id="KW-0812">Transmembrane</keyword>
<dbReference type="PANTHER" id="PTHR24241">
    <property type="entry name" value="NEUROPEPTIDE RECEPTOR-RELATED G-PROTEIN COUPLED RECEPTOR"/>
    <property type="match status" value="1"/>
</dbReference>
<protein>
    <recommendedName>
        <fullName evidence="8">G-protein coupled receptors family 1 profile domain-containing protein</fullName>
    </recommendedName>
</protein>
<evidence type="ECO:0000256" key="1">
    <source>
        <dbReference type="ARBA" id="ARBA00004651"/>
    </source>
</evidence>
<dbReference type="STRING" id="2018661.A0A2A2JJG0"/>
<name>A0A2A2JJG0_9BILA</name>
<keyword evidence="2" id="KW-1003">Cell membrane</keyword>
<keyword evidence="4 7" id="KW-1133">Transmembrane helix</keyword>
<evidence type="ECO:0000256" key="4">
    <source>
        <dbReference type="ARBA" id="ARBA00022989"/>
    </source>
</evidence>
<dbReference type="GO" id="GO:0004930">
    <property type="term" value="F:G protein-coupled receptor activity"/>
    <property type="evidence" value="ECO:0007669"/>
    <property type="project" value="InterPro"/>
</dbReference>
<evidence type="ECO:0000313" key="9">
    <source>
        <dbReference type="EMBL" id="PAV61876.1"/>
    </source>
</evidence>
<evidence type="ECO:0000256" key="2">
    <source>
        <dbReference type="ARBA" id="ARBA00022475"/>
    </source>
</evidence>
<dbReference type="Proteomes" id="UP000218231">
    <property type="component" value="Unassembled WGS sequence"/>
</dbReference>
<keyword evidence="5 7" id="KW-0472">Membrane</keyword>
<comment type="caution">
    <text evidence="9">The sequence shown here is derived from an EMBL/GenBank/DDBJ whole genome shotgun (WGS) entry which is preliminary data.</text>
</comment>
<reference evidence="9 10" key="1">
    <citation type="journal article" date="2017" name="Curr. Biol.">
        <title>Genome architecture and evolution of a unichromosomal asexual nematode.</title>
        <authorList>
            <person name="Fradin H."/>
            <person name="Zegar C."/>
            <person name="Gutwein M."/>
            <person name="Lucas J."/>
            <person name="Kovtun M."/>
            <person name="Corcoran D."/>
            <person name="Baugh L.R."/>
            <person name="Kiontke K."/>
            <person name="Gunsalus K."/>
            <person name="Fitch D.H."/>
            <person name="Piano F."/>
        </authorList>
    </citation>
    <scope>NUCLEOTIDE SEQUENCE [LARGE SCALE GENOMIC DNA]</scope>
    <source>
        <strain evidence="9">PF1309</strain>
    </source>
</reference>
<evidence type="ECO:0000256" key="6">
    <source>
        <dbReference type="ARBA" id="ARBA00023170"/>
    </source>
</evidence>
<sequence length="435" mass="49575">MTTNCLPNTTCDTTPIADTSSNDYLTTDQIIEIAIYIFCFALAAPLNVISLHKTFRAFRAHKAKSPILLLRINLNIADIMTIFLFVPKQVIWILTYGWYGGELLCKIMAFFATFSFYLNSFVIACIAIDRVYGAYNISSLTAHRKSYIRCRTLLACGWLLAFILSVPQVLIFRLFQPFPNSSFKQCTSFWKEVEHVKMTEAEQSGVSQERHDQLYQEVLKLIRIEQIYSITHMMFLFWLPCLVIIGSYLTVLCILQGHLKNGKAMKSCCGKRRKYGSEESRLTPPNSLHLNEESFTNVQIEIRPENGDAIANGSTARLNTRFACSKEDVLSTPESTPVRIGSLKKKQHQKIGALSVTTIHKAKQHAKRQATWIILAYLLIWSPYNVFTLLNMTGAKELLWLKPYFINLSFLHAAMCANPIVNPLIYGVFQRPTRK</sequence>